<dbReference type="RefSeq" id="WP_344910328.1">
    <property type="nucleotide sequence ID" value="NZ_BAABDL010000036.1"/>
</dbReference>
<feature type="modified residue" description="4-aspartylphosphate" evidence="4">
    <location>
        <position position="55"/>
    </location>
</feature>
<evidence type="ECO:0000259" key="6">
    <source>
        <dbReference type="PROSITE" id="PS50110"/>
    </source>
</evidence>
<dbReference type="Proteomes" id="UP001501734">
    <property type="component" value="Unassembled WGS sequence"/>
</dbReference>
<dbReference type="Gene3D" id="3.40.50.2300">
    <property type="match status" value="1"/>
</dbReference>
<evidence type="ECO:0008006" key="9">
    <source>
        <dbReference type="Google" id="ProtNLM"/>
    </source>
</evidence>
<protein>
    <recommendedName>
        <fullName evidence="9">DNA-binding response regulator</fullName>
    </recommendedName>
</protein>
<evidence type="ECO:0000256" key="2">
    <source>
        <dbReference type="ARBA" id="ARBA00023125"/>
    </source>
</evidence>
<organism evidence="7 8">
    <name type="scientific">Amphibacillus indicireducens</name>
    <dbReference type="NCBI Taxonomy" id="1076330"/>
    <lineage>
        <taxon>Bacteria</taxon>
        <taxon>Bacillati</taxon>
        <taxon>Bacillota</taxon>
        <taxon>Bacilli</taxon>
        <taxon>Bacillales</taxon>
        <taxon>Bacillaceae</taxon>
        <taxon>Amphibacillus</taxon>
    </lineage>
</organism>
<dbReference type="InterPro" id="IPR018062">
    <property type="entry name" value="HTH_AraC-typ_CS"/>
</dbReference>
<feature type="domain" description="Response regulatory" evidence="6">
    <location>
        <begin position="3"/>
        <end position="120"/>
    </location>
</feature>
<dbReference type="InterPro" id="IPR018060">
    <property type="entry name" value="HTH_AraC"/>
</dbReference>
<dbReference type="Pfam" id="PF00072">
    <property type="entry name" value="Response_reg"/>
    <property type="match status" value="1"/>
</dbReference>
<dbReference type="PRINTS" id="PR00032">
    <property type="entry name" value="HTHARAC"/>
</dbReference>
<dbReference type="SMART" id="SM00342">
    <property type="entry name" value="HTH_ARAC"/>
    <property type="match status" value="1"/>
</dbReference>
<dbReference type="SUPFAM" id="SSF46689">
    <property type="entry name" value="Homeodomain-like"/>
    <property type="match status" value="2"/>
</dbReference>
<dbReference type="PANTHER" id="PTHR43280">
    <property type="entry name" value="ARAC-FAMILY TRANSCRIPTIONAL REGULATOR"/>
    <property type="match status" value="1"/>
</dbReference>
<evidence type="ECO:0000256" key="1">
    <source>
        <dbReference type="ARBA" id="ARBA00023015"/>
    </source>
</evidence>
<dbReference type="SMART" id="SM00448">
    <property type="entry name" value="REC"/>
    <property type="match status" value="1"/>
</dbReference>
<dbReference type="EMBL" id="BAABDL010000036">
    <property type="protein sequence ID" value="GAA4062586.1"/>
    <property type="molecule type" value="Genomic_DNA"/>
</dbReference>
<dbReference type="PROSITE" id="PS50110">
    <property type="entry name" value="RESPONSE_REGULATORY"/>
    <property type="match status" value="1"/>
</dbReference>
<keyword evidence="3" id="KW-0804">Transcription</keyword>
<evidence type="ECO:0000313" key="8">
    <source>
        <dbReference type="Proteomes" id="UP001501734"/>
    </source>
</evidence>
<evidence type="ECO:0000313" key="7">
    <source>
        <dbReference type="EMBL" id="GAA4062586.1"/>
    </source>
</evidence>
<dbReference type="InterPro" id="IPR020449">
    <property type="entry name" value="Tscrpt_reg_AraC-type_HTH"/>
</dbReference>
<proteinExistence type="predicted"/>
<dbReference type="PROSITE" id="PS01124">
    <property type="entry name" value="HTH_ARAC_FAMILY_2"/>
    <property type="match status" value="1"/>
</dbReference>
<sequence>MHRLLIVDDEELITDGLYDVFSRLMPDHLDVYKAYSGKEALEWMTRTRIDIILTDISMPGLTGLELIEEVQALWPHCKVVFLTGYDNFEYVYQAIQMNDVKYLLKTEGYDKVIETVKEIVEQLENVPLEEKAIQLTEEEKYAYELMAQSDFMRHVLQKSKSVCSDLTSLSQEFTHLSIPLDSNQDVYLVLGNLAYPKNTSYTERSQILYYVRTKWERHFSKQIKSVSIIDRYGGLVWFIQTIDGKQPTAEHLLDFLEGALEMIQEECLKLYNLTIQFTISNGLTNWQAVSNKYVLLRQLQQLKLDTSYPSIIKENNSDTEHTIGGLNTTPKMDILTAHLSSNRKEEFFAEFEDLTDSLDKASYHQVTEVYYSVALVLYVDISQNDLQSRITEFDKLLKIDRHESFKSSLSYLEQVANQLFDLKKTDDQDRASKVIDRVSHYIEHHLHEDLSLVRLAEIHYFNPSYLSHLFKQEKGINLSEYIDRYRIRQAKKYLKDPDLKIREVSEMVGYHSAHSFTRFFKKMTGQTPKEYRESLSNK</sequence>
<evidence type="ECO:0000256" key="4">
    <source>
        <dbReference type="PROSITE-ProRule" id="PRU00169"/>
    </source>
</evidence>
<dbReference type="CDD" id="cd17536">
    <property type="entry name" value="REC_YesN-like"/>
    <property type="match status" value="1"/>
</dbReference>
<keyword evidence="8" id="KW-1185">Reference proteome</keyword>
<dbReference type="Pfam" id="PF12833">
    <property type="entry name" value="HTH_18"/>
    <property type="match status" value="1"/>
</dbReference>
<comment type="caution">
    <text evidence="7">The sequence shown here is derived from an EMBL/GenBank/DDBJ whole genome shotgun (WGS) entry which is preliminary data.</text>
</comment>
<feature type="domain" description="HTH araC/xylS-type" evidence="5">
    <location>
        <begin position="436"/>
        <end position="534"/>
    </location>
</feature>
<accession>A0ABP7V9M5</accession>
<dbReference type="PROSITE" id="PS00041">
    <property type="entry name" value="HTH_ARAC_FAMILY_1"/>
    <property type="match status" value="1"/>
</dbReference>
<dbReference type="InterPro" id="IPR009057">
    <property type="entry name" value="Homeodomain-like_sf"/>
</dbReference>
<evidence type="ECO:0000256" key="3">
    <source>
        <dbReference type="ARBA" id="ARBA00023163"/>
    </source>
</evidence>
<keyword evidence="1" id="KW-0805">Transcription regulation</keyword>
<name>A0ABP7V9M5_9BACI</name>
<dbReference type="SUPFAM" id="SSF52172">
    <property type="entry name" value="CheY-like"/>
    <property type="match status" value="1"/>
</dbReference>
<dbReference type="InterPro" id="IPR001789">
    <property type="entry name" value="Sig_transdc_resp-reg_receiver"/>
</dbReference>
<dbReference type="Gene3D" id="1.10.10.60">
    <property type="entry name" value="Homeodomain-like"/>
    <property type="match status" value="2"/>
</dbReference>
<dbReference type="InterPro" id="IPR011006">
    <property type="entry name" value="CheY-like_superfamily"/>
</dbReference>
<dbReference type="PANTHER" id="PTHR43280:SF2">
    <property type="entry name" value="HTH-TYPE TRANSCRIPTIONAL REGULATOR EXSA"/>
    <property type="match status" value="1"/>
</dbReference>
<keyword evidence="4" id="KW-0597">Phosphoprotein</keyword>
<gene>
    <name evidence="7" type="ORF">GCM10022410_06740</name>
</gene>
<evidence type="ECO:0000259" key="5">
    <source>
        <dbReference type="PROSITE" id="PS01124"/>
    </source>
</evidence>
<reference evidence="8" key="1">
    <citation type="journal article" date="2019" name="Int. J. Syst. Evol. Microbiol.">
        <title>The Global Catalogue of Microorganisms (GCM) 10K type strain sequencing project: providing services to taxonomists for standard genome sequencing and annotation.</title>
        <authorList>
            <consortium name="The Broad Institute Genomics Platform"/>
            <consortium name="The Broad Institute Genome Sequencing Center for Infectious Disease"/>
            <person name="Wu L."/>
            <person name="Ma J."/>
        </authorList>
    </citation>
    <scope>NUCLEOTIDE SEQUENCE [LARGE SCALE GENOMIC DNA]</scope>
    <source>
        <strain evidence="8">JCM 17250</strain>
    </source>
</reference>
<keyword evidence="2" id="KW-0238">DNA-binding</keyword>